<dbReference type="GO" id="GO:0009229">
    <property type="term" value="P:thiamine diphosphate biosynthetic process"/>
    <property type="evidence" value="ECO:0007669"/>
    <property type="project" value="UniProtKB-UniRule"/>
</dbReference>
<keyword evidence="7 11" id="KW-0418">Kinase</keyword>
<evidence type="ECO:0000256" key="1">
    <source>
        <dbReference type="ARBA" id="ARBA00001771"/>
    </source>
</evidence>
<accession>A0A1H2QZP4</accession>
<keyword evidence="5 11" id="KW-0479">Metal-binding</keyword>
<dbReference type="PIRSF" id="PIRSF000513">
    <property type="entry name" value="Thz_kinase"/>
    <property type="match status" value="1"/>
</dbReference>
<dbReference type="NCBIfam" id="TIGR00694">
    <property type="entry name" value="thiM"/>
    <property type="match status" value="1"/>
</dbReference>
<keyword evidence="4 11" id="KW-0808">Transferase</keyword>
<evidence type="ECO:0000256" key="6">
    <source>
        <dbReference type="ARBA" id="ARBA00022741"/>
    </source>
</evidence>
<dbReference type="InterPro" id="IPR000417">
    <property type="entry name" value="Hyethyz_kinase"/>
</dbReference>
<sequence>MTDTPDAPDTAAPDVRPGEKLAAMRAAAPLVQNITNYVAMNVMANALLAAGASPAMVHAREESADFAAIASALTINIGTLSPEWVASMEAAAASATAHGKPWVLDPVAVFATAYRAEVGAQLAGLNPSLIRGNASEILALSGAAAGGKGADAGDAVATAEAGARALSARTGGIVAVTGPVDYVTDGTRGYRIANGHPLMPKVTALGCSLTGICGAFLAAGETPLEDIAAALAFYGLAGERAAQGAGGPGSFAVAFIDELAAVTPEDLAAGARITPA</sequence>
<evidence type="ECO:0000256" key="2">
    <source>
        <dbReference type="ARBA" id="ARBA00001946"/>
    </source>
</evidence>
<dbReference type="AlphaFoldDB" id="A0A1H2QZP4"/>
<dbReference type="GO" id="GO:0009228">
    <property type="term" value="P:thiamine biosynthetic process"/>
    <property type="evidence" value="ECO:0007669"/>
    <property type="project" value="UniProtKB-KW"/>
</dbReference>
<evidence type="ECO:0000256" key="5">
    <source>
        <dbReference type="ARBA" id="ARBA00022723"/>
    </source>
</evidence>
<dbReference type="GO" id="GO:0004417">
    <property type="term" value="F:hydroxyethylthiazole kinase activity"/>
    <property type="evidence" value="ECO:0007669"/>
    <property type="project" value="UniProtKB-UniRule"/>
</dbReference>
<keyword evidence="10 11" id="KW-0784">Thiamine biosynthesis</keyword>
<dbReference type="UniPathway" id="UPA00060">
    <property type="reaction ID" value="UER00139"/>
</dbReference>
<dbReference type="NCBIfam" id="NF006830">
    <property type="entry name" value="PRK09355.1"/>
    <property type="match status" value="1"/>
</dbReference>
<dbReference type="Proteomes" id="UP000199118">
    <property type="component" value="Unassembled WGS sequence"/>
</dbReference>
<gene>
    <name evidence="11" type="primary">thiM</name>
    <name evidence="12" type="ORF">SAMN05444336_101192</name>
</gene>
<dbReference type="CDD" id="cd01170">
    <property type="entry name" value="THZ_kinase"/>
    <property type="match status" value="1"/>
</dbReference>
<evidence type="ECO:0000256" key="11">
    <source>
        <dbReference type="HAMAP-Rule" id="MF_00228"/>
    </source>
</evidence>
<feature type="binding site" evidence="11">
    <location>
        <position position="204"/>
    </location>
    <ligand>
        <name>substrate</name>
    </ligand>
</feature>
<dbReference type="GO" id="GO:0000287">
    <property type="term" value="F:magnesium ion binding"/>
    <property type="evidence" value="ECO:0007669"/>
    <property type="project" value="UniProtKB-UniRule"/>
</dbReference>
<evidence type="ECO:0000256" key="4">
    <source>
        <dbReference type="ARBA" id="ARBA00022679"/>
    </source>
</evidence>
<name>A0A1H2QZP4_9RHOB</name>
<evidence type="ECO:0000313" key="12">
    <source>
        <dbReference type="EMBL" id="SDW12627.1"/>
    </source>
</evidence>
<dbReference type="HAMAP" id="MF_00228">
    <property type="entry name" value="Thz_kinase"/>
    <property type="match status" value="1"/>
</dbReference>
<feature type="binding site" evidence="11">
    <location>
        <position position="131"/>
    </location>
    <ligand>
        <name>ATP</name>
        <dbReference type="ChEBI" id="CHEBI:30616"/>
    </ligand>
</feature>
<comment type="similarity">
    <text evidence="11">Belongs to the Thz kinase family.</text>
</comment>
<keyword evidence="6 11" id="KW-0547">Nucleotide-binding</keyword>
<organism evidence="12 13">
    <name type="scientific">Albimonas donghaensis</name>
    <dbReference type="NCBI Taxonomy" id="356660"/>
    <lineage>
        <taxon>Bacteria</taxon>
        <taxon>Pseudomonadati</taxon>
        <taxon>Pseudomonadota</taxon>
        <taxon>Alphaproteobacteria</taxon>
        <taxon>Rhodobacterales</taxon>
        <taxon>Paracoccaceae</taxon>
        <taxon>Albimonas</taxon>
    </lineage>
</organism>
<comment type="cofactor">
    <cofactor evidence="2 11">
        <name>Mg(2+)</name>
        <dbReference type="ChEBI" id="CHEBI:18420"/>
    </cofactor>
</comment>
<dbReference type="Pfam" id="PF02110">
    <property type="entry name" value="HK"/>
    <property type="match status" value="1"/>
</dbReference>
<dbReference type="PRINTS" id="PR01099">
    <property type="entry name" value="HYETHTZKNASE"/>
</dbReference>
<keyword evidence="9 11" id="KW-0460">Magnesium</keyword>
<protein>
    <recommendedName>
        <fullName evidence="11">Hydroxyethylthiazole kinase</fullName>
        <ecNumber evidence="11">2.7.1.50</ecNumber>
    </recommendedName>
    <alternativeName>
        <fullName evidence="11">4-methyl-5-beta-hydroxyethylthiazole kinase</fullName>
        <shortName evidence="11">TH kinase</shortName>
        <shortName evidence="11">Thz kinase</shortName>
    </alternativeName>
</protein>
<dbReference type="Gene3D" id="3.40.1190.20">
    <property type="match status" value="1"/>
</dbReference>
<dbReference type="SUPFAM" id="SSF53613">
    <property type="entry name" value="Ribokinase-like"/>
    <property type="match status" value="1"/>
</dbReference>
<reference evidence="12 13" key="1">
    <citation type="submission" date="2016-10" db="EMBL/GenBank/DDBJ databases">
        <authorList>
            <person name="de Groot N.N."/>
        </authorList>
    </citation>
    <scope>NUCLEOTIDE SEQUENCE [LARGE SCALE GENOMIC DNA]</scope>
    <source>
        <strain evidence="12 13">DSM 17890</strain>
    </source>
</reference>
<evidence type="ECO:0000313" key="13">
    <source>
        <dbReference type="Proteomes" id="UP000199118"/>
    </source>
</evidence>
<evidence type="ECO:0000256" key="7">
    <source>
        <dbReference type="ARBA" id="ARBA00022777"/>
    </source>
</evidence>
<evidence type="ECO:0000256" key="10">
    <source>
        <dbReference type="ARBA" id="ARBA00022977"/>
    </source>
</evidence>
<dbReference type="GO" id="GO:0005524">
    <property type="term" value="F:ATP binding"/>
    <property type="evidence" value="ECO:0007669"/>
    <property type="project" value="UniProtKB-UniRule"/>
</dbReference>
<dbReference type="STRING" id="356660.SAMN05444336_101192"/>
<dbReference type="InterPro" id="IPR029056">
    <property type="entry name" value="Ribokinase-like"/>
</dbReference>
<evidence type="ECO:0000256" key="3">
    <source>
        <dbReference type="ARBA" id="ARBA00004868"/>
    </source>
</evidence>
<keyword evidence="13" id="KW-1185">Reference proteome</keyword>
<dbReference type="EC" id="2.7.1.50" evidence="11"/>
<feature type="binding site" evidence="11">
    <location>
        <position position="177"/>
    </location>
    <ligand>
        <name>ATP</name>
        <dbReference type="ChEBI" id="CHEBI:30616"/>
    </ligand>
</feature>
<dbReference type="RefSeq" id="WP_281242860.1">
    <property type="nucleotide sequence ID" value="NZ_FNMZ01000001.1"/>
</dbReference>
<evidence type="ECO:0000256" key="8">
    <source>
        <dbReference type="ARBA" id="ARBA00022840"/>
    </source>
</evidence>
<feature type="binding site" evidence="11">
    <location>
        <position position="56"/>
    </location>
    <ligand>
        <name>substrate</name>
    </ligand>
</feature>
<evidence type="ECO:0000256" key="9">
    <source>
        <dbReference type="ARBA" id="ARBA00022842"/>
    </source>
</evidence>
<comment type="function">
    <text evidence="11">Catalyzes the phosphorylation of the hydroxyl group of 4-methyl-5-beta-hydroxyethylthiazole (THZ).</text>
</comment>
<comment type="catalytic activity">
    <reaction evidence="1 11">
        <text>5-(2-hydroxyethyl)-4-methylthiazole + ATP = 4-methyl-5-(2-phosphooxyethyl)-thiazole + ADP + H(+)</text>
        <dbReference type="Rhea" id="RHEA:24212"/>
        <dbReference type="ChEBI" id="CHEBI:15378"/>
        <dbReference type="ChEBI" id="CHEBI:17957"/>
        <dbReference type="ChEBI" id="CHEBI:30616"/>
        <dbReference type="ChEBI" id="CHEBI:58296"/>
        <dbReference type="ChEBI" id="CHEBI:456216"/>
        <dbReference type="EC" id="2.7.1.50"/>
    </reaction>
</comment>
<keyword evidence="8 11" id="KW-0067">ATP-binding</keyword>
<comment type="pathway">
    <text evidence="3 11">Cofactor biosynthesis; thiamine diphosphate biosynthesis; 4-methyl-5-(2-phosphoethyl)-thiazole from 5-(2-hydroxyethyl)-4-methylthiazole: step 1/1.</text>
</comment>
<dbReference type="EMBL" id="FNMZ01000001">
    <property type="protein sequence ID" value="SDW12627.1"/>
    <property type="molecule type" value="Genomic_DNA"/>
</dbReference>
<proteinExistence type="inferred from homology"/>